<gene>
    <name evidence="2" type="ORF">IQ22_02531</name>
</gene>
<dbReference type="RefSeq" id="WP_145142193.1">
    <property type="nucleotide sequence ID" value="NZ_VLKY01000007.1"/>
</dbReference>
<dbReference type="PANTHER" id="PTHR33495">
    <property type="entry name" value="ANTI-SIGMA FACTOR ANTAGONIST TM_1081-RELATED-RELATED"/>
    <property type="match status" value="1"/>
</dbReference>
<dbReference type="InterPro" id="IPR058548">
    <property type="entry name" value="MlaB-like_STAS"/>
</dbReference>
<dbReference type="CDD" id="cd07043">
    <property type="entry name" value="STAS_anti-anti-sigma_factors"/>
    <property type="match status" value="1"/>
</dbReference>
<evidence type="ECO:0000313" key="3">
    <source>
        <dbReference type="Proteomes" id="UP000316905"/>
    </source>
</evidence>
<keyword evidence="3" id="KW-1185">Reference proteome</keyword>
<dbReference type="Proteomes" id="UP000316905">
    <property type="component" value="Unassembled WGS sequence"/>
</dbReference>
<dbReference type="Gene3D" id="3.30.750.24">
    <property type="entry name" value="STAS domain"/>
    <property type="match status" value="1"/>
</dbReference>
<accession>A0A562QCN4</accession>
<dbReference type="OrthoDB" id="278639at2"/>
<evidence type="ECO:0000259" key="1">
    <source>
        <dbReference type="PROSITE" id="PS50801"/>
    </source>
</evidence>
<dbReference type="GO" id="GO:0043856">
    <property type="term" value="F:anti-sigma factor antagonist activity"/>
    <property type="evidence" value="ECO:0007669"/>
    <property type="project" value="TreeGrafter"/>
</dbReference>
<dbReference type="PROSITE" id="PS50801">
    <property type="entry name" value="STAS"/>
    <property type="match status" value="1"/>
</dbReference>
<dbReference type="EMBL" id="VLKY01000007">
    <property type="protein sequence ID" value="TWI53920.1"/>
    <property type="molecule type" value="Genomic_DNA"/>
</dbReference>
<dbReference type="InterPro" id="IPR002645">
    <property type="entry name" value="STAS_dom"/>
</dbReference>
<organism evidence="2 3">
    <name type="scientific">Pseudomonas duriflava</name>
    <dbReference type="NCBI Taxonomy" id="459528"/>
    <lineage>
        <taxon>Bacteria</taxon>
        <taxon>Pseudomonadati</taxon>
        <taxon>Pseudomonadota</taxon>
        <taxon>Gammaproteobacteria</taxon>
        <taxon>Pseudomonadales</taxon>
        <taxon>Pseudomonadaceae</taxon>
        <taxon>Pseudomonas</taxon>
    </lineage>
</organism>
<dbReference type="Pfam" id="PF13466">
    <property type="entry name" value="STAS_2"/>
    <property type="match status" value="1"/>
</dbReference>
<proteinExistence type="predicted"/>
<evidence type="ECO:0000313" key="2">
    <source>
        <dbReference type="EMBL" id="TWI53920.1"/>
    </source>
</evidence>
<comment type="caution">
    <text evidence="2">The sequence shown here is derived from an EMBL/GenBank/DDBJ whole genome shotgun (WGS) entry which is preliminary data.</text>
</comment>
<name>A0A562QCN4_9PSED</name>
<dbReference type="InterPro" id="IPR036513">
    <property type="entry name" value="STAS_dom_sf"/>
</dbReference>
<feature type="domain" description="STAS" evidence="1">
    <location>
        <begin position="14"/>
        <end position="101"/>
    </location>
</feature>
<sequence length="101" mass="11309">MGIIALPSADGKELTLRIEGRFDFSTHQAFRRAYEETVSTPERYIVDLAQTTYVDSAALGMLLLLRDHAGGDQANVRLINCGAALREIFEFAQFNVLFTLR</sequence>
<protein>
    <submittedName>
        <fullName evidence="2">Anti-anti-sigma factor</fullName>
    </submittedName>
</protein>
<dbReference type="PANTHER" id="PTHR33495:SF15">
    <property type="entry name" value="STAS DOMAIN-CONTAINING PROTEIN"/>
    <property type="match status" value="1"/>
</dbReference>
<dbReference type="SUPFAM" id="SSF52091">
    <property type="entry name" value="SpoIIaa-like"/>
    <property type="match status" value="1"/>
</dbReference>
<dbReference type="AlphaFoldDB" id="A0A562QCN4"/>
<reference evidence="2 3" key="1">
    <citation type="journal article" date="2015" name="Stand. Genomic Sci.">
        <title>Genomic Encyclopedia of Bacterial and Archaeal Type Strains, Phase III: the genomes of soil and plant-associated and newly described type strains.</title>
        <authorList>
            <person name="Whitman W.B."/>
            <person name="Woyke T."/>
            <person name="Klenk H.P."/>
            <person name="Zhou Y."/>
            <person name="Lilburn T.G."/>
            <person name="Beck B.J."/>
            <person name="De Vos P."/>
            <person name="Vandamme P."/>
            <person name="Eisen J.A."/>
            <person name="Garrity G."/>
            <person name="Hugenholtz P."/>
            <person name="Kyrpides N.C."/>
        </authorList>
    </citation>
    <scope>NUCLEOTIDE SEQUENCE [LARGE SCALE GENOMIC DNA]</scope>
    <source>
        <strain evidence="2 3">CGMCC 1.6858</strain>
    </source>
</reference>